<feature type="domain" description="LUD" evidence="1">
    <location>
        <begin position="15"/>
        <end position="206"/>
    </location>
</feature>
<keyword evidence="3" id="KW-1185">Reference proteome</keyword>
<dbReference type="Gene3D" id="3.40.50.10420">
    <property type="entry name" value="NagB/RpiA/CoA transferase-like"/>
    <property type="match status" value="1"/>
</dbReference>
<protein>
    <recommendedName>
        <fullName evidence="1">LUD domain-containing protein</fullName>
    </recommendedName>
</protein>
<dbReference type="PANTHER" id="PTHR36179">
    <property type="entry name" value="LUD_DOM DOMAIN-CONTAINING PROTEIN"/>
    <property type="match status" value="1"/>
</dbReference>
<dbReference type="Pfam" id="PF02589">
    <property type="entry name" value="LUD_dom"/>
    <property type="match status" value="1"/>
</dbReference>
<accession>A0A810PQM3</accession>
<evidence type="ECO:0000259" key="1">
    <source>
        <dbReference type="Pfam" id="PF02589"/>
    </source>
</evidence>
<proteinExistence type="predicted"/>
<dbReference type="Proteomes" id="UP000681343">
    <property type="component" value="Chromosome"/>
</dbReference>
<evidence type="ECO:0000313" key="2">
    <source>
        <dbReference type="EMBL" id="BCK78989.1"/>
    </source>
</evidence>
<dbReference type="InterPro" id="IPR003741">
    <property type="entry name" value="LUD_dom"/>
</dbReference>
<gene>
    <name evidence="2" type="ORF">MM35RIKEN_11810</name>
</gene>
<dbReference type="InterPro" id="IPR009501">
    <property type="entry name" value="UCP020269"/>
</dbReference>
<dbReference type="PIRSF" id="PIRSF020269">
    <property type="entry name" value="DUF1121"/>
    <property type="match status" value="1"/>
</dbReference>
<dbReference type="RefSeq" id="WP_212820123.1">
    <property type="nucleotide sequence ID" value="NZ_AP023415.1"/>
</dbReference>
<dbReference type="AlphaFoldDB" id="A0A810PQM3"/>
<dbReference type="SUPFAM" id="SSF100950">
    <property type="entry name" value="NagB/RpiA/CoA transferase-like"/>
    <property type="match status" value="1"/>
</dbReference>
<dbReference type="KEGG" id="vfa:MM35RIKEN_11810"/>
<name>A0A810PQM3_9FIRM</name>
<dbReference type="PANTHER" id="PTHR36179:SF2">
    <property type="entry name" value="LUD DOMAIN-CONTAINING PROTEIN"/>
    <property type="match status" value="1"/>
</dbReference>
<dbReference type="InterPro" id="IPR024185">
    <property type="entry name" value="FTHF_cligase-like_sf"/>
</dbReference>
<evidence type="ECO:0000313" key="3">
    <source>
        <dbReference type="Proteomes" id="UP000681343"/>
    </source>
</evidence>
<dbReference type="EMBL" id="AP023415">
    <property type="protein sequence ID" value="BCK78989.1"/>
    <property type="molecule type" value="Genomic_DNA"/>
</dbReference>
<organism evidence="2 3">
    <name type="scientific">Vescimonas fastidiosa</name>
    <dbReference type="NCBI Taxonomy" id="2714353"/>
    <lineage>
        <taxon>Bacteria</taxon>
        <taxon>Bacillati</taxon>
        <taxon>Bacillota</taxon>
        <taxon>Clostridia</taxon>
        <taxon>Eubacteriales</taxon>
        <taxon>Oscillospiraceae</taxon>
        <taxon>Vescimonas</taxon>
    </lineage>
</organism>
<dbReference type="InterPro" id="IPR037171">
    <property type="entry name" value="NagB/RpiA_transferase-like"/>
</dbReference>
<reference evidence="2" key="1">
    <citation type="submission" date="2020-09" db="EMBL/GenBank/DDBJ databases">
        <title>New species isolated from human feces.</title>
        <authorList>
            <person name="Kitahara M."/>
            <person name="Shigeno Y."/>
            <person name="Shime M."/>
            <person name="Matsumoto Y."/>
            <person name="Nakamura S."/>
            <person name="Motooka D."/>
            <person name="Fukuoka S."/>
            <person name="Nishikawa H."/>
            <person name="Benno Y."/>
        </authorList>
    </citation>
    <scope>NUCLEOTIDE SEQUENCE</scope>
    <source>
        <strain evidence="2">MM35</strain>
    </source>
</reference>
<sequence length="212" mass="22849">MLTQRKMQYDKAGAKVAEALNKRYFEAYYCSDRAAALEKILELIPQDHVASWGGTATVDELGVKEALRQRGQAVIDRDTAKDAQERQQMLKQALTCDTFLMGSNAISADGQLVNIDGTGNRVAALCFGPDQVIVVAGMNKVAGDLDGAMRRARQVAAPMNAQRFPLKTPCVANGLCADCKGPDSICAQIVITRMCKPAGRIKVVLVGEDLGF</sequence>